<dbReference type="InterPro" id="IPR013785">
    <property type="entry name" value="Aldolase_TIM"/>
</dbReference>
<dbReference type="EMBL" id="CP046996">
    <property type="protein sequence ID" value="QHA01795.1"/>
    <property type="molecule type" value="Genomic_DNA"/>
</dbReference>
<dbReference type="PROSITE" id="PS01305">
    <property type="entry name" value="MOAA_NIFB_PQQE"/>
    <property type="match status" value="1"/>
</dbReference>
<dbReference type="AlphaFoldDB" id="A0A857DN64"/>
<organism evidence="8 9">
    <name type="scientific">Dehalobacter restrictus</name>
    <dbReference type="NCBI Taxonomy" id="55583"/>
    <lineage>
        <taxon>Bacteria</taxon>
        <taxon>Bacillati</taxon>
        <taxon>Bacillota</taxon>
        <taxon>Clostridia</taxon>
        <taxon>Eubacteriales</taxon>
        <taxon>Desulfitobacteriaceae</taxon>
        <taxon>Dehalobacter</taxon>
    </lineage>
</organism>
<dbReference type="NCBIfam" id="TIGR03974">
    <property type="entry name" value="rSAM_six_Cys"/>
    <property type="match status" value="1"/>
</dbReference>
<dbReference type="GO" id="GO:0016491">
    <property type="term" value="F:oxidoreductase activity"/>
    <property type="evidence" value="ECO:0007669"/>
    <property type="project" value="InterPro"/>
</dbReference>
<keyword evidence="6" id="KW-0411">Iron-sulfur</keyword>
<dbReference type="SFLD" id="SFLDG01384">
    <property type="entry name" value="thioether_bond_formation_requi"/>
    <property type="match status" value="1"/>
</dbReference>
<evidence type="ECO:0000313" key="9">
    <source>
        <dbReference type="Proteomes" id="UP000430508"/>
    </source>
</evidence>
<keyword evidence="5" id="KW-0408">Iron</keyword>
<reference evidence="8 9" key="1">
    <citation type="submission" date="2019-12" db="EMBL/GenBank/DDBJ databases">
        <title>Sequence classification of anaerobic respiratory reductive dehalogenases: First we see many, then we see few.</title>
        <authorList>
            <person name="Molenda O."/>
            <person name="Puentes Jacome L.A."/>
            <person name="Cao X."/>
            <person name="Nesbo C.L."/>
            <person name="Tang S."/>
            <person name="Morson N."/>
            <person name="Patron J."/>
            <person name="Lomheim L."/>
            <person name="Wishart D.S."/>
            <person name="Edwards E.A."/>
        </authorList>
    </citation>
    <scope>NUCLEOTIDE SEQUENCE [LARGE SCALE GENOMIC DNA]</scope>
    <source>
        <strain evidence="8 9">12DCA</strain>
    </source>
</reference>
<evidence type="ECO:0000313" key="8">
    <source>
        <dbReference type="EMBL" id="QHA01795.1"/>
    </source>
</evidence>
<dbReference type="CDD" id="cd21124">
    <property type="entry name" value="SPASM_CteB-like"/>
    <property type="match status" value="1"/>
</dbReference>
<dbReference type="SUPFAM" id="SSF102114">
    <property type="entry name" value="Radical SAM enzymes"/>
    <property type="match status" value="1"/>
</dbReference>
<dbReference type="InterPro" id="IPR007197">
    <property type="entry name" value="rSAM"/>
</dbReference>
<evidence type="ECO:0000256" key="1">
    <source>
        <dbReference type="ARBA" id="ARBA00001966"/>
    </source>
</evidence>
<dbReference type="GO" id="GO:0046872">
    <property type="term" value="F:metal ion binding"/>
    <property type="evidence" value="ECO:0007669"/>
    <property type="project" value="UniProtKB-KW"/>
</dbReference>
<keyword evidence="3" id="KW-0949">S-adenosyl-L-methionine</keyword>
<dbReference type="GO" id="GO:0051539">
    <property type="term" value="F:4 iron, 4 sulfur cluster binding"/>
    <property type="evidence" value="ECO:0007669"/>
    <property type="project" value="UniProtKB-KW"/>
</dbReference>
<evidence type="ECO:0000256" key="2">
    <source>
        <dbReference type="ARBA" id="ARBA00022485"/>
    </source>
</evidence>
<dbReference type="InterPro" id="IPR023867">
    <property type="entry name" value="Sulphatase_maturase_rSAM"/>
</dbReference>
<dbReference type="Gene3D" id="3.20.20.70">
    <property type="entry name" value="Aldolase class I"/>
    <property type="match status" value="1"/>
</dbReference>
<evidence type="ECO:0000256" key="5">
    <source>
        <dbReference type="ARBA" id="ARBA00023004"/>
    </source>
</evidence>
<dbReference type="InterPro" id="IPR023885">
    <property type="entry name" value="4Fe4S-binding_SPASM_dom"/>
</dbReference>
<dbReference type="SFLD" id="SFLDG01386">
    <property type="entry name" value="main_SPASM_domain-containing"/>
    <property type="match status" value="1"/>
</dbReference>
<dbReference type="PANTHER" id="PTHR43273">
    <property type="entry name" value="ANAEROBIC SULFATASE-MATURATING ENZYME HOMOLOG ASLB-RELATED"/>
    <property type="match status" value="1"/>
</dbReference>
<evidence type="ECO:0000256" key="4">
    <source>
        <dbReference type="ARBA" id="ARBA00022723"/>
    </source>
</evidence>
<dbReference type="Pfam" id="PF13186">
    <property type="entry name" value="SPASM"/>
    <property type="match status" value="1"/>
</dbReference>
<dbReference type="RefSeq" id="WP_019224922.1">
    <property type="nucleotide sequence ID" value="NZ_CP046996.1"/>
</dbReference>
<evidence type="ECO:0000259" key="7">
    <source>
        <dbReference type="PROSITE" id="PS51918"/>
    </source>
</evidence>
<comment type="cofactor">
    <cofactor evidence="1">
        <name>[4Fe-4S] cluster</name>
        <dbReference type="ChEBI" id="CHEBI:49883"/>
    </cofactor>
</comment>
<keyword evidence="4" id="KW-0479">Metal-binding</keyword>
<dbReference type="PANTHER" id="PTHR43273:SF8">
    <property type="entry name" value="RADICAL SAM DOMAIN PROTEIN"/>
    <property type="match status" value="1"/>
</dbReference>
<feature type="domain" description="Radical SAM core" evidence="7">
    <location>
        <begin position="104"/>
        <end position="342"/>
    </location>
</feature>
<dbReference type="CDD" id="cd01335">
    <property type="entry name" value="Radical_SAM"/>
    <property type="match status" value="1"/>
</dbReference>
<dbReference type="SFLD" id="SFLDS00029">
    <property type="entry name" value="Radical_SAM"/>
    <property type="match status" value="1"/>
</dbReference>
<dbReference type="PROSITE" id="PS51918">
    <property type="entry name" value="RADICAL_SAM"/>
    <property type="match status" value="1"/>
</dbReference>
<dbReference type="SFLD" id="SFLDG01067">
    <property type="entry name" value="SPASM/twitch_domain_containing"/>
    <property type="match status" value="1"/>
</dbReference>
<dbReference type="Proteomes" id="UP000430508">
    <property type="component" value="Chromosome"/>
</dbReference>
<evidence type="ECO:0000256" key="3">
    <source>
        <dbReference type="ARBA" id="ARBA00022691"/>
    </source>
</evidence>
<sequence>MKLTNYNIAKNVHVYTQGKLQIAYDVNSGSLHVIDDKTYAFIQELITYQQKNSLEDSEEMLDSCGYNLSSEEKQEILVELKVLQDQKLLFSCEPEETILPFSDRPVIKAMCLHVAHDCNLRCKYCFAGTGPFGGNRELMNVKTGKKALKFLLDHSGDRGHCEVDFFGGEPLMNLPVIRELIVYGREIAAQAGKKIKFTLTTNAVLMDEETARFLEDEGISVVLSLDGRKEVNDRMRPFLNGAGSYDRIMPQILKFTEMRPETSRYAVGNYFYVRGTYTRFNKDFYKDVLHMADSGIRRISVEPVVASPQEVYAFREEDLAEIKESYDILGEKVLEYREAGKEFVFFHFNAGLDEGPCLIKRLSGCGAGHEYVAVSPEGDIYPCHQFVGQEKYKMGSVNDLNCELKEEIVQSFRQAQVYTKEECRVCWARFSCSGGCHAANEAFSGELTKVYPMGCELQKKRLEVAYYLKIMEAKQRVLI</sequence>
<proteinExistence type="predicted"/>
<protein>
    <submittedName>
        <fullName evidence="8">Thioether cross-link-forming SCIFF peptide maturase</fullName>
    </submittedName>
</protein>
<dbReference type="InterPro" id="IPR058240">
    <property type="entry name" value="rSAM_sf"/>
</dbReference>
<keyword evidence="2" id="KW-0004">4Fe-4S</keyword>
<accession>A0A857DN64</accession>
<evidence type="ECO:0000256" key="6">
    <source>
        <dbReference type="ARBA" id="ARBA00023014"/>
    </source>
</evidence>
<dbReference type="Pfam" id="PF04055">
    <property type="entry name" value="Radical_SAM"/>
    <property type="match status" value="1"/>
</dbReference>
<dbReference type="InterPro" id="IPR000385">
    <property type="entry name" value="MoaA_NifB_PqqE_Fe-S-bd_CS"/>
</dbReference>
<dbReference type="InterPro" id="IPR024025">
    <property type="entry name" value="SCIFF_rSAM_maturase"/>
</dbReference>
<dbReference type="InterPro" id="IPR047602">
    <property type="entry name" value="SPASM_CteB-like"/>
</dbReference>
<gene>
    <name evidence="8" type="primary">scfB</name>
    <name evidence="8" type="ORF">GQ588_14680</name>
</gene>
<dbReference type="NCBIfam" id="TIGR04085">
    <property type="entry name" value="rSAM_more_4Fe4S"/>
    <property type="match status" value="1"/>
</dbReference>
<name>A0A857DN64_9FIRM</name>